<evidence type="ECO:0000313" key="3">
    <source>
        <dbReference type="Proteomes" id="UP000754710"/>
    </source>
</evidence>
<protein>
    <submittedName>
        <fullName evidence="2">YgaC family protein</fullName>
    </submittedName>
</protein>
<dbReference type="RefSeq" id="WP_221025780.1">
    <property type="nucleotide sequence ID" value="NZ_JAIEZQ010000002.1"/>
</dbReference>
<keyword evidence="3" id="KW-1185">Reference proteome</keyword>
<dbReference type="Gene3D" id="2.40.380.10">
    <property type="entry name" value="FomD-like"/>
    <property type="match status" value="1"/>
</dbReference>
<name>A0ABS7RM31_9ACTN</name>
<dbReference type="EMBL" id="JAIEZQ010000002">
    <property type="protein sequence ID" value="MBY9076096.1"/>
    <property type="molecule type" value="Genomic_DNA"/>
</dbReference>
<accession>A0ABS7RM31</accession>
<reference evidence="2 3" key="1">
    <citation type="submission" date="2021-08" db="EMBL/GenBank/DDBJ databases">
        <title>Nocardioides bacterium WL0053 sp. nov., isolated from the sediment.</title>
        <authorList>
            <person name="Wang L."/>
            <person name="Zhang D."/>
            <person name="Zhang A."/>
        </authorList>
    </citation>
    <scope>NUCLEOTIDE SEQUENCE [LARGE SCALE GENOMIC DNA]</scope>
    <source>
        <strain evidence="2 3">WL0053</strain>
    </source>
</reference>
<evidence type="ECO:0000313" key="2">
    <source>
        <dbReference type="EMBL" id="MBY9076096.1"/>
    </source>
</evidence>
<dbReference type="SUPFAM" id="SSF159234">
    <property type="entry name" value="FomD-like"/>
    <property type="match status" value="1"/>
</dbReference>
<dbReference type="InterPro" id="IPR007295">
    <property type="entry name" value="DUF402"/>
</dbReference>
<gene>
    <name evidence="2" type="ORF">K1X13_14770</name>
</gene>
<dbReference type="Pfam" id="PF04167">
    <property type="entry name" value="DUF402"/>
    <property type="match status" value="1"/>
</dbReference>
<organism evidence="2 3">
    <name type="scientific">Nocardioides jiangsuensis</name>
    <dbReference type="NCBI Taxonomy" id="2866161"/>
    <lineage>
        <taxon>Bacteria</taxon>
        <taxon>Bacillati</taxon>
        <taxon>Actinomycetota</taxon>
        <taxon>Actinomycetes</taxon>
        <taxon>Propionibacteriales</taxon>
        <taxon>Nocardioidaceae</taxon>
        <taxon>Nocardioides</taxon>
    </lineage>
</organism>
<dbReference type="Proteomes" id="UP000754710">
    <property type="component" value="Unassembled WGS sequence"/>
</dbReference>
<feature type="domain" description="DUF402" evidence="1">
    <location>
        <begin position="25"/>
        <end position="151"/>
    </location>
</feature>
<evidence type="ECO:0000259" key="1">
    <source>
        <dbReference type="Pfam" id="PF04167"/>
    </source>
</evidence>
<sequence>MSAVRVVFGKWGEQPHWEYDAVRLGADDHGLWLGLPEGTSMTRPGARFTTTEPQVVLVPAGAGYVATFFGPGGRAPCHTYVDITTVPAVADGAVRMVDLDLDVIRGWAGRVWVDDEDEFADHRVRFGYPAALVDHAVTTCEDVRRAVERREGPFDHATAGRWLDVLRESMM</sequence>
<dbReference type="InterPro" id="IPR035930">
    <property type="entry name" value="FomD-like_sf"/>
</dbReference>
<proteinExistence type="predicted"/>
<comment type="caution">
    <text evidence="2">The sequence shown here is derived from an EMBL/GenBank/DDBJ whole genome shotgun (WGS) entry which is preliminary data.</text>
</comment>